<accession>A0A0J9XGU0</accession>
<evidence type="ECO:0000256" key="1">
    <source>
        <dbReference type="SAM" id="MobiDB-lite"/>
    </source>
</evidence>
<evidence type="ECO:0000313" key="2">
    <source>
        <dbReference type="EMBL" id="CDO56635.1"/>
    </source>
</evidence>
<reference evidence="2" key="1">
    <citation type="submission" date="2014-03" db="EMBL/GenBank/DDBJ databases">
        <authorList>
            <person name="Casaregola S."/>
        </authorList>
    </citation>
    <scope>NUCLEOTIDE SEQUENCE [LARGE SCALE GENOMIC DNA]</scope>
    <source>
        <strain evidence="2">CLIB 918</strain>
    </source>
</reference>
<evidence type="ECO:0000313" key="3">
    <source>
        <dbReference type="Proteomes" id="UP000242525"/>
    </source>
</evidence>
<organism evidence="2 3">
    <name type="scientific">Geotrichum candidum</name>
    <name type="common">Oospora lactis</name>
    <name type="synonym">Dipodascus geotrichum</name>
    <dbReference type="NCBI Taxonomy" id="1173061"/>
    <lineage>
        <taxon>Eukaryota</taxon>
        <taxon>Fungi</taxon>
        <taxon>Dikarya</taxon>
        <taxon>Ascomycota</taxon>
        <taxon>Saccharomycotina</taxon>
        <taxon>Dipodascomycetes</taxon>
        <taxon>Dipodascales</taxon>
        <taxon>Dipodascaceae</taxon>
        <taxon>Geotrichum</taxon>
    </lineage>
</organism>
<keyword evidence="3" id="KW-1185">Reference proteome</keyword>
<feature type="compositionally biased region" description="Polar residues" evidence="1">
    <location>
        <begin position="126"/>
        <end position="135"/>
    </location>
</feature>
<dbReference type="AlphaFoldDB" id="A0A0J9XGU0"/>
<protein>
    <submittedName>
        <fullName evidence="2">Uncharacterized protein</fullName>
    </submittedName>
</protein>
<feature type="region of interest" description="Disordered" evidence="1">
    <location>
        <begin position="89"/>
        <end position="135"/>
    </location>
</feature>
<gene>
    <name evidence="2" type="ORF">BN980_GECA16s00637g</name>
</gene>
<feature type="compositionally biased region" description="Polar residues" evidence="1">
    <location>
        <begin position="89"/>
        <end position="101"/>
    </location>
</feature>
<comment type="caution">
    <text evidence="2">The sequence shown here is derived from an EMBL/GenBank/DDBJ whole genome shotgun (WGS) entry which is preliminary data.</text>
</comment>
<dbReference type="EMBL" id="CCBN010000016">
    <property type="protein sequence ID" value="CDO56635.1"/>
    <property type="molecule type" value="Genomic_DNA"/>
</dbReference>
<dbReference type="Proteomes" id="UP000242525">
    <property type="component" value="Unassembled WGS sequence"/>
</dbReference>
<proteinExistence type="predicted"/>
<feature type="compositionally biased region" description="Low complexity" evidence="1">
    <location>
        <begin position="102"/>
        <end position="116"/>
    </location>
</feature>
<sequence>MIDNSTMEDLQIYYKYTAATDATTWPKSAVALMQWPESAKQQAHFKLPKVALVHDQPGIPVGFIKLASSAPVAPAILKVSDFMVSPSLPVSSTNSRPSVNGTTTSSSSSDAALSTTNGKDTCAGKSISSSRSGRLRTKINSVKTRCKFKKKSLF</sequence>
<name>A0A0J9XGU0_GEOCN</name>